<dbReference type="GO" id="GO:0003700">
    <property type="term" value="F:DNA-binding transcription factor activity"/>
    <property type="evidence" value="ECO:0007669"/>
    <property type="project" value="InterPro"/>
</dbReference>
<feature type="domain" description="HTH marR-type" evidence="1">
    <location>
        <begin position="8"/>
        <end position="149"/>
    </location>
</feature>
<name>A0A1H3D5D8_EUBBA</name>
<dbReference type="InterPro" id="IPR036388">
    <property type="entry name" value="WH-like_DNA-bd_sf"/>
</dbReference>
<dbReference type="GO" id="GO:0006950">
    <property type="term" value="P:response to stress"/>
    <property type="evidence" value="ECO:0007669"/>
    <property type="project" value="TreeGrafter"/>
</dbReference>
<dbReference type="EMBL" id="FNOU01000004">
    <property type="protein sequence ID" value="SDX61556.1"/>
    <property type="molecule type" value="Genomic_DNA"/>
</dbReference>
<dbReference type="Pfam" id="PF01047">
    <property type="entry name" value="MarR"/>
    <property type="match status" value="1"/>
</dbReference>
<protein>
    <submittedName>
        <fullName evidence="2">DNA-binding transcriptional regulator, MarR family</fullName>
    </submittedName>
</protein>
<dbReference type="Gene3D" id="1.10.10.10">
    <property type="entry name" value="Winged helix-like DNA-binding domain superfamily/Winged helix DNA-binding domain"/>
    <property type="match status" value="1"/>
</dbReference>
<dbReference type="PROSITE" id="PS50995">
    <property type="entry name" value="HTH_MARR_2"/>
    <property type="match status" value="1"/>
</dbReference>
<keyword evidence="2" id="KW-0238">DNA-binding</keyword>
<organism evidence="2 3">
    <name type="scientific">Eubacterium barkeri</name>
    <name type="common">Clostridium barkeri</name>
    <dbReference type="NCBI Taxonomy" id="1528"/>
    <lineage>
        <taxon>Bacteria</taxon>
        <taxon>Bacillati</taxon>
        <taxon>Bacillota</taxon>
        <taxon>Clostridia</taxon>
        <taxon>Eubacteriales</taxon>
        <taxon>Eubacteriaceae</taxon>
        <taxon>Eubacterium</taxon>
    </lineage>
</organism>
<evidence type="ECO:0000313" key="2">
    <source>
        <dbReference type="EMBL" id="SDX61556.1"/>
    </source>
</evidence>
<gene>
    <name evidence="2" type="ORF">SAMN04488579_10494</name>
</gene>
<dbReference type="STRING" id="1528.SAMN04488579_10494"/>
<dbReference type="InterPro" id="IPR039422">
    <property type="entry name" value="MarR/SlyA-like"/>
</dbReference>
<reference evidence="3" key="1">
    <citation type="submission" date="2016-10" db="EMBL/GenBank/DDBJ databases">
        <authorList>
            <person name="Varghese N."/>
            <person name="Submissions S."/>
        </authorList>
    </citation>
    <scope>NUCLEOTIDE SEQUENCE [LARGE SCALE GENOMIC DNA]</scope>
    <source>
        <strain evidence="3">VPI 5359</strain>
    </source>
</reference>
<sequence>MQSQLSFGEQLFHILHQIKKTVFSYTLKDDDQYHGLRLSEFTLLWQLSRSWMAADPKSTGIPVSTLCQMSHTSKSNISQILRALEERAFIQRLTSPEDRRLILVQPTDTGMAVVANSRFPGIDVLNDAAQYMGSERSRLLLELLEAYNEGIEHITSHSKEGDINDKA</sequence>
<dbReference type="InterPro" id="IPR036390">
    <property type="entry name" value="WH_DNA-bd_sf"/>
</dbReference>
<dbReference type="PANTHER" id="PTHR33164">
    <property type="entry name" value="TRANSCRIPTIONAL REGULATOR, MARR FAMILY"/>
    <property type="match status" value="1"/>
</dbReference>
<accession>A0A1H3D5D8</accession>
<dbReference type="RefSeq" id="WP_090243689.1">
    <property type="nucleotide sequence ID" value="NZ_FNOU01000004.1"/>
</dbReference>
<dbReference type="GO" id="GO:0003677">
    <property type="term" value="F:DNA binding"/>
    <property type="evidence" value="ECO:0007669"/>
    <property type="project" value="UniProtKB-KW"/>
</dbReference>
<dbReference type="OrthoDB" id="9795441at2"/>
<dbReference type="Proteomes" id="UP000199652">
    <property type="component" value="Unassembled WGS sequence"/>
</dbReference>
<dbReference type="PANTHER" id="PTHR33164:SF101">
    <property type="entry name" value="TRANSCRIPTIONAL REPRESSOR MPRA"/>
    <property type="match status" value="1"/>
</dbReference>
<keyword evidence="3" id="KW-1185">Reference proteome</keyword>
<dbReference type="SUPFAM" id="SSF46785">
    <property type="entry name" value="Winged helix' DNA-binding domain"/>
    <property type="match status" value="1"/>
</dbReference>
<dbReference type="AlphaFoldDB" id="A0A1H3D5D8"/>
<evidence type="ECO:0000313" key="3">
    <source>
        <dbReference type="Proteomes" id="UP000199652"/>
    </source>
</evidence>
<proteinExistence type="predicted"/>
<dbReference type="SMART" id="SM00347">
    <property type="entry name" value="HTH_MARR"/>
    <property type="match status" value="1"/>
</dbReference>
<dbReference type="InterPro" id="IPR000835">
    <property type="entry name" value="HTH_MarR-typ"/>
</dbReference>
<evidence type="ECO:0000259" key="1">
    <source>
        <dbReference type="PROSITE" id="PS50995"/>
    </source>
</evidence>